<feature type="compositionally biased region" description="Basic and acidic residues" evidence="1">
    <location>
        <begin position="166"/>
        <end position="176"/>
    </location>
</feature>
<evidence type="ECO:0000256" key="1">
    <source>
        <dbReference type="SAM" id="MobiDB-lite"/>
    </source>
</evidence>
<evidence type="ECO:0000313" key="2">
    <source>
        <dbReference type="EMBL" id="VVU95093.1"/>
    </source>
</evidence>
<dbReference type="AlphaFoldDB" id="A0A5E8CI79"/>
<dbReference type="Pfam" id="PF23827">
    <property type="entry name" value="DUF7197"/>
    <property type="match status" value="1"/>
</dbReference>
<feature type="compositionally biased region" description="Basic residues" evidence="1">
    <location>
        <begin position="178"/>
        <end position="189"/>
    </location>
</feature>
<protein>
    <submittedName>
        <fullName evidence="2">Uncharacterized protein</fullName>
    </submittedName>
</protein>
<reference evidence="2" key="1">
    <citation type="submission" date="2019-09" db="EMBL/GenBank/DDBJ databases">
        <authorList>
            <person name="Needham M D."/>
        </authorList>
    </citation>
    <scope>NUCLEOTIDE SEQUENCE</scope>
</reference>
<proteinExistence type="predicted"/>
<feature type="region of interest" description="Disordered" evidence="1">
    <location>
        <begin position="166"/>
        <end position="194"/>
    </location>
</feature>
<accession>A0A5E8CI79</accession>
<sequence length="224" mass="26168">MNTENNDNIKKKATIRNKKYKSPNEHILKNIHISSQENTLIVTLDNFFKNKEFMDVMLPIVSGYSVISLRALDWFVTNYSKSKKISYALRSTNTCFNVHYNYKAQLKAFNKKFFDPFCRGNRIPFFYDEENCIITTIGQLNFFKWAISNDIIHYVSENLKTIEKDMPKSNKKDSNKTKTAKTVKIKKKSSNTSKLASQVTYHKKVPETIPQKKKPKVKILVTFE</sequence>
<dbReference type="EMBL" id="CABVLZ010000003">
    <property type="protein sequence ID" value="VVU95093.1"/>
    <property type="molecule type" value="Genomic_DNA"/>
</dbReference>
<gene>
    <name evidence="2" type="ORF">CPAV1605_818</name>
</gene>
<dbReference type="InterPro" id="IPR055621">
    <property type="entry name" value="DUF7197"/>
</dbReference>
<organism evidence="2">
    <name type="scientific">seawater metagenome</name>
    <dbReference type="NCBI Taxonomy" id="1561972"/>
    <lineage>
        <taxon>unclassified sequences</taxon>
        <taxon>metagenomes</taxon>
        <taxon>ecological metagenomes</taxon>
    </lineage>
</organism>
<name>A0A5E8CI79_9ZZZZ</name>